<accession>A0ABD5QK57</accession>
<feature type="transmembrane region" description="Helical" evidence="5">
    <location>
        <begin position="54"/>
        <end position="73"/>
    </location>
</feature>
<feature type="domain" description="Ion transport" evidence="6">
    <location>
        <begin position="23"/>
        <end position="113"/>
    </location>
</feature>
<comment type="subcellular location">
    <subcellularLocation>
        <location evidence="1">Membrane</location>
        <topology evidence="1">Multi-pass membrane protein</topology>
    </subcellularLocation>
</comment>
<keyword evidence="4 5" id="KW-0472">Membrane</keyword>
<dbReference type="InterPro" id="IPR027359">
    <property type="entry name" value="Volt_channel_dom_sf"/>
</dbReference>
<evidence type="ECO:0000313" key="7">
    <source>
        <dbReference type="EMBL" id="MFC4989407.1"/>
    </source>
</evidence>
<evidence type="ECO:0000256" key="5">
    <source>
        <dbReference type="SAM" id="Phobius"/>
    </source>
</evidence>
<dbReference type="RefSeq" id="WP_380683665.1">
    <property type="nucleotide sequence ID" value="NZ_JBHSJG010000047.1"/>
</dbReference>
<reference evidence="7 8" key="1">
    <citation type="journal article" date="2019" name="Int. J. Syst. Evol. Microbiol.">
        <title>The Global Catalogue of Microorganisms (GCM) 10K type strain sequencing project: providing services to taxonomists for standard genome sequencing and annotation.</title>
        <authorList>
            <consortium name="The Broad Institute Genomics Platform"/>
            <consortium name="The Broad Institute Genome Sequencing Center for Infectious Disease"/>
            <person name="Wu L."/>
            <person name="Ma J."/>
        </authorList>
    </citation>
    <scope>NUCLEOTIDE SEQUENCE [LARGE SCALE GENOMIC DNA]</scope>
    <source>
        <strain evidence="7 8">CGMCC 1.15824</strain>
    </source>
</reference>
<feature type="transmembrane region" description="Helical" evidence="5">
    <location>
        <begin position="21"/>
        <end position="42"/>
    </location>
</feature>
<keyword evidence="8" id="KW-1185">Reference proteome</keyword>
<dbReference type="Proteomes" id="UP001595925">
    <property type="component" value="Unassembled WGS sequence"/>
</dbReference>
<dbReference type="SUPFAM" id="SSF81324">
    <property type="entry name" value="Voltage-gated potassium channels"/>
    <property type="match status" value="1"/>
</dbReference>
<dbReference type="InterPro" id="IPR005821">
    <property type="entry name" value="Ion_trans_dom"/>
</dbReference>
<evidence type="ECO:0000256" key="4">
    <source>
        <dbReference type="ARBA" id="ARBA00023136"/>
    </source>
</evidence>
<keyword evidence="3 5" id="KW-1133">Transmembrane helix</keyword>
<dbReference type="AlphaFoldDB" id="A0ABD5QK57"/>
<organism evidence="7 8">
    <name type="scientific">Saliphagus infecundisoli</name>
    <dbReference type="NCBI Taxonomy" id="1849069"/>
    <lineage>
        <taxon>Archaea</taxon>
        <taxon>Methanobacteriati</taxon>
        <taxon>Methanobacteriota</taxon>
        <taxon>Stenosarchaea group</taxon>
        <taxon>Halobacteria</taxon>
        <taxon>Halobacteriales</taxon>
        <taxon>Natrialbaceae</taxon>
        <taxon>Saliphagus</taxon>
    </lineage>
</organism>
<evidence type="ECO:0000256" key="3">
    <source>
        <dbReference type="ARBA" id="ARBA00022989"/>
    </source>
</evidence>
<gene>
    <name evidence="7" type="ORF">ACFPFO_16930</name>
</gene>
<evidence type="ECO:0000256" key="1">
    <source>
        <dbReference type="ARBA" id="ARBA00004141"/>
    </source>
</evidence>
<evidence type="ECO:0000313" key="8">
    <source>
        <dbReference type="Proteomes" id="UP001595925"/>
    </source>
</evidence>
<feature type="non-terminal residue" evidence="7">
    <location>
        <position position="126"/>
    </location>
</feature>
<protein>
    <submittedName>
        <fullName evidence="7">Ion transporter</fullName>
    </submittedName>
</protein>
<evidence type="ECO:0000256" key="2">
    <source>
        <dbReference type="ARBA" id="ARBA00022692"/>
    </source>
</evidence>
<comment type="caution">
    <text evidence="7">The sequence shown here is derived from an EMBL/GenBank/DDBJ whole genome shotgun (WGS) entry which is preliminary data.</text>
</comment>
<dbReference type="Pfam" id="PF00520">
    <property type="entry name" value="Ion_trans"/>
    <property type="match status" value="1"/>
</dbReference>
<dbReference type="GO" id="GO:0016020">
    <property type="term" value="C:membrane"/>
    <property type="evidence" value="ECO:0007669"/>
    <property type="project" value="UniProtKB-SubCell"/>
</dbReference>
<name>A0ABD5QK57_9EURY</name>
<evidence type="ECO:0000259" key="6">
    <source>
        <dbReference type="Pfam" id="PF00520"/>
    </source>
</evidence>
<dbReference type="EMBL" id="JBHSJG010000047">
    <property type="protein sequence ID" value="MFC4989407.1"/>
    <property type="molecule type" value="Genomic_DNA"/>
</dbReference>
<proteinExistence type="predicted"/>
<dbReference type="Gene3D" id="1.20.120.350">
    <property type="entry name" value="Voltage-gated potassium channels. Chain C"/>
    <property type="match status" value="1"/>
</dbReference>
<keyword evidence="2 5" id="KW-0812">Transmembrane</keyword>
<sequence length="126" mass="14335">MAHNPRLWTHNLFKVGAGGRIGRYLDTAIMILIVGNVAAVILETVDPLYTAYGYEFYLFEVVSVAIFSVEYLGRLWATTEHPDYSDPIRGRLRFALSPYMLIDLVLCQPSIEGYRRFNLMRASSVV</sequence>